<keyword evidence="2" id="KW-1185">Reference proteome</keyword>
<dbReference type="AlphaFoldDB" id="W7E8X7"/>
<proteinExistence type="predicted"/>
<protein>
    <submittedName>
        <fullName evidence="1">Uncharacterized protein</fullName>
    </submittedName>
</protein>
<dbReference type="RefSeq" id="XP_014550076.1">
    <property type="nucleotide sequence ID" value="XM_014694590.1"/>
</dbReference>
<dbReference type="HOGENOM" id="CLU_1875077_0_0_1"/>
<organism evidence="1 2">
    <name type="scientific">Bipolaris victoriae (strain FI3)</name>
    <name type="common">Victoria blight of oats agent</name>
    <name type="synonym">Cochliobolus victoriae</name>
    <dbReference type="NCBI Taxonomy" id="930091"/>
    <lineage>
        <taxon>Eukaryota</taxon>
        <taxon>Fungi</taxon>
        <taxon>Dikarya</taxon>
        <taxon>Ascomycota</taxon>
        <taxon>Pezizomycotina</taxon>
        <taxon>Dothideomycetes</taxon>
        <taxon>Pleosporomycetidae</taxon>
        <taxon>Pleosporales</taxon>
        <taxon>Pleosporineae</taxon>
        <taxon>Pleosporaceae</taxon>
        <taxon>Bipolaris</taxon>
    </lineage>
</organism>
<evidence type="ECO:0000313" key="2">
    <source>
        <dbReference type="Proteomes" id="UP000054337"/>
    </source>
</evidence>
<name>W7E8X7_BIPV3</name>
<dbReference type="EMBL" id="KI968977">
    <property type="protein sequence ID" value="EUN20502.1"/>
    <property type="molecule type" value="Genomic_DNA"/>
</dbReference>
<dbReference type="GeneID" id="26252695"/>
<accession>W7E8X7</accession>
<gene>
    <name evidence="1" type="ORF">COCVIDRAFT_21357</name>
</gene>
<reference evidence="1 2" key="1">
    <citation type="journal article" date="2013" name="PLoS Genet.">
        <title>Comparative genome structure, secondary metabolite, and effector coding capacity across Cochliobolus pathogens.</title>
        <authorList>
            <person name="Condon B.J."/>
            <person name="Leng Y."/>
            <person name="Wu D."/>
            <person name="Bushley K.E."/>
            <person name="Ohm R.A."/>
            <person name="Otillar R."/>
            <person name="Martin J."/>
            <person name="Schackwitz W."/>
            <person name="Grimwood J."/>
            <person name="MohdZainudin N."/>
            <person name="Xue C."/>
            <person name="Wang R."/>
            <person name="Manning V.A."/>
            <person name="Dhillon B."/>
            <person name="Tu Z.J."/>
            <person name="Steffenson B.J."/>
            <person name="Salamov A."/>
            <person name="Sun H."/>
            <person name="Lowry S."/>
            <person name="LaButti K."/>
            <person name="Han J."/>
            <person name="Copeland A."/>
            <person name="Lindquist E."/>
            <person name="Barry K."/>
            <person name="Schmutz J."/>
            <person name="Baker S.E."/>
            <person name="Ciuffetti L.M."/>
            <person name="Grigoriev I.V."/>
            <person name="Zhong S."/>
            <person name="Turgeon B.G."/>
        </authorList>
    </citation>
    <scope>NUCLEOTIDE SEQUENCE [LARGE SCALE GENOMIC DNA]</scope>
    <source>
        <strain evidence="1 2">FI3</strain>
    </source>
</reference>
<evidence type="ECO:0000313" key="1">
    <source>
        <dbReference type="EMBL" id="EUN20502.1"/>
    </source>
</evidence>
<sequence length="136" mass="14737">MIMASAEVTVPEEMSLKPLSKLEVVKDDSSIVMDFTLQNVQSVTVCTAIDLAKNETWKMNAIVGRSDATVPTLANTRLTWPISPRVQPKVVVKSVCSPDGRLTLCIWPDSPVPGAHVTGAKRATYTRSVDRKGDGL</sequence>
<dbReference type="Proteomes" id="UP000054337">
    <property type="component" value="Unassembled WGS sequence"/>
</dbReference>